<dbReference type="InterPro" id="IPR034660">
    <property type="entry name" value="DinB/YfiT-like"/>
</dbReference>
<dbReference type="GO" id="GO:0046872">
    <property type="term" value="F:metal ion binding"/>
    <property type="evidence" value="ECO:0007669"/>
    <property type="project" value="InterPro"/>
</dbReference>
<dbReference type="EMBL" id="LR134406">
    <property type="protein sequence ID" value="VEH69607.1"/>
    <property type="molecule type" value="Genomic_DNA"/>
</dbReference>
<dbReference type="Pfam" id="PF11716">
    <property type="entry name" value="MDMPI_N"/>
    <property type="match status" value="1"/>
</dbReference>
<dbReference type="InterPro" id="IPR017517">
    <property type="entry name" value="Maleyloyr_isom"/>
</dbReference>
<dbReference type="GeneID" id="64406361"/>
<gene>
    <name evidence="2" type="ORF">NCTC12967_00880</name>
</gene>
<dbReference type="InterPro" id="IPR024344">
    <property type="entry name" value="MDMPI_metal-binding"/>
</dbReference>
<feature type="domain" description="Mycothiol-dependent maleylpyruvate isomerase metal-binding" evidence="1">
    <location>
        <begin position="11"/>
        <end position="107"/>
    </location>
</feature>
<dbReference type="NCBIfam" id="TIGR03083">
    <property type="entry name" value="maleylpyruvate isomerase family mycothiol-dependent enzyme"/>
    <property type="match status" value="1"/>
</dbReference>
<proteinExistence type="predicted"/>
<sequence length="196" mass="22593">MTAELRNAQRDEFCRVLSMVAPDAPTLCSGWTAFDLAAHIWILNHEPLAWAGMLLPPFSWLTDREIRRTKERFSYAGLVEEIRTGPASFACMPTDPREDHRHSLGEYFIHTEDVRRPNRLPKQEISPDLAEALWRRLRTASWQLHPFASWEFRTPQGGHGRIGRGPVTKQITGEPSELLMWVYGRTEAARVEIVKF</sequence>
<accession>A0A3S4W627</accession>
<protein>
    <recommendedName>
        <fullName evidence="1">Mycothiol-dependent maleylpyruvate isomerase metal-binding domain-containing protein</fullName>
    </recommendedName>
</protein>
<keyword evidence="3" id="KW-1185">Reference proteome</keyword>
<evidence type="ECO:0000313" key="2">
    <source>
        <dbReference type="EMBL" id="VEH69607.1"/>
    </source>
</evidence>
<evidence type="ECO:0000313" key="3">
    <source>
        <dbReference type="Proteomes" id="UP000273044"/>
    </source>
</evidence>
<name>A0A3S4W627_9ACTN</name>
<dbReference type="AlphaFoldDB" id="A0A3S4W627"/>
<dbReference type="Proteomes" id="UP000273044">
    <property type="component" value="Chromosome"/>
</dbReference>
<dbReference type="RefSeq" id="WP_082793855.1">
    <property type="nucleotide sequence ID" value="NZ_LR134406.1"/>
</dbReference>
<reference evidence="2 3" key="1">
    <citation type="submission" date="2018-12" db="EMBL/GenBank/DDBJ databases">
        <authorList>
            <consortium name="Pathogen Informatics"/>
        </authorList>
    </citation>
    <scope>NUCLEOTIDE SEQUENCE [LARGE SCALE GENOMIC DNA]</scope>
    <source>
        <strain evidence="2 3">NCTC12967</strain>
    </source>
</reference>
<organism evidence="2 3">
    <name type="scientific">Arachnia propionica</name>
    <dbReference type="NCBI Taxonomy" id="1750"/>
    <lineage>
        <taxon>Bacteria</taxon>
        <taxon>Bacillati</taxon>
        <taxon>Actinomycetota</taxon>
        <taxon>Actinomycetes</taxon>
        <taxon>Propionibacteriales</taxon>
        <taxon>Propionibacteriaceae</taxon>
        <taxon>Arachnia</taxon>
    </lineage>
</organism>
<dbReference type="SUPFAM" id="SSF109854">
    <property type="entry name" value="DinB/YfiT-like putative metalloenzymes"/>
    <property type="match status" value="1"/>
</dbReference>
<evidence type="ECO:0000259" key="1">
    <source>
        <dbReference type="Pfam" id="PF11716"/>
    </source>
</evidence>